<gene>
    <name evidence="10" type="ORF">G127AT_08190</name>
</gene>
<dbReference type="AlphaFoldDB" id="A0A975FIZ3"/>
<evidence type="ECO:0000313" key="11">
    <source>
        <dbReference type="Proteomes" id="UP000671914"/>
    </source>
</evidence>
<dbReference type="PANTHER" id="PTHR11530">
    <property type="entry name" value="D-AMINO ACID OXIDASE"/>
    <property type="match status" value="1"/>
</dbReference>
<name>A0A975FIZ3_9MICO</name>
<dbReference type="PANTHER" id="PTHR11530:SF11">
    <property type="entry name" value="D-ASPARTATE OXIDASE"/>
    <property type="match status" value="1"/>
</dbReference>
<feature type="domain" description="FAD dependent oxidoreductase" evidence="9">
    <location>
        <begin position="4"/>
        <end position="350"/>
    </location>
</feature>
<dbReference type="Pfam" id="PF01266">
    <property type="entry name" value="DAO"/>
    <property type="match status" value="1"/>
</dbReference>
<evidence type="ECO:0000256" key="8">
    <source>
        <dbReference type="ARBA" id="ARBA00049547"/>
    </source>
</evidence>
<evidence type="ECO:0000256" key="3">
    <source>
        <dbReference type="ARBA" id="ARBA00022630"/>
    </source>
</evidence>
<dbReference type="GO" id="GO:0003884">
    <property type="term" value="F:D-amino-acid oxidase activity"/>
    <property type="evidence" value="ECO:0007669"/>
    <property type="project" value="UniProtKB-EC"/>
</dbReference>
<organism evidence="10 11">
    <name type="scientific">Agromyces archimandritae</name>
    <dbReference type="NCBI Taxonomy" id="2781962"/>
    <lineage>
        <taxon>Bacteria</taxon>
        <taxon>Bacillati</taxon>
        <taxon>Actinomycetota</taxon>
        <taxon>Actinomycetes</taxon>
        <taxon>Micrococcales</taxon>
        <taxon>Microbacteriaceae</taxon>
        <taxon>Agromyces</taxon>
    </lineage>
</organism>
<dbReference type="RefSeq" id="WP_210895869.1">
    <property type="nucleotide sequence ID" value="NZ_CP071696.1"/>
</dbReference>
<dbReference type="KEGG" id="aarc:G127AT_08190"/>
<evidence type="ECO:0000256" key="2">
    <source>
        <dbReference type="ARBA" id="ARBA00006730"/>
    </source>
</evidence>
<dbReference type="Gene3D" id="3.30.9.10">
    <property type="entry name" value="D-Amino Acid Oxidase, subunit A, domain 2"/>
    <property type="match status" value="1"/>
</dbReference>
<sequence length="357" mass="36034">MPRRVTVIGSGVIGLSIAHELAAAGHTVTVRGDAADRVSLLAAAVWFPFEAFPADRVEAWSIAALRRFTELAAEPGTGVRIAPGRILVRDPDTFDDAWRAWVPGIRPMDAAELPAGVAAGLRVELPVIEMPVYLAWLEGRCRRLGVRIEPGLVPGVDAALADADVAVIAAGLASGGLLGGDPELAPIRGQVVRLANPGIDEWTLDEQHADGLAYVIPRSGDVVCGGTATASGDTAVDPATETAILERARGLVPALADAPIVSRAVGLRPGRTEVRLEVVRRAGSSGASGTVSTGAGAAASGVDAAWGSDPAGAAQGISGVDAPGAVIACYGHGGAGVTTSWGCAEEVAALTASIAPV</sequence>
<comment type="similarity">
    <text evidence="2">Belongs to the DAMOX/DASOX family.</text>
</comment>
<dbReference type="Proteomes" id="UP000671914">
    <property type="component" value="Chromosome"/>
</dbReference>
<keyword evidence="11" id="KW-1185">Reference proteome</keyword>
<dbReference type="InterPro" id="IPR006076">
    <property type="entry name" value="FAD-dep_OxRdtase"/>
</dbReference>
<evidence type="ECO:0000313" key="10">
    <source>
        <dbReference type="EMBL" id="QTX03363.1"/>
    </source>
</evidence>
<proteinExistence type="inferred from homology"/>
<evidence type="ECO:0000256" key="5">
    <source>
        <dbReference type="ARBA" id="ARBA00023002"/>
    </source>
</evidence>
<dbReference type="SUPFAM" id="SSF51971">
    <property type="entry name" value="Nucleotide-binding domain"/>
    <property type="match status" value="1"/>
</dbReference>
<keyword evidence="5" id="KW-0560">Oxidoreductase</keyword>
<dbReference type="EMBL" id="CP071696">
    <property type="protein sequence ID" value="QTX03363.1"/>
    <property type="molecule type" value="Genomic_DNA"/>
</dbReference>
<evidence type="ECO:0000256" key="7">
    <source>
        <dbReference type="ARBA" id="ARBA00039751"/>
    </source>
</evidence>
<accession>A0A975FIZ3</accession>
<dbReference type="GO" id="GO:0071949">
    <property type="term" value="F:FAD binding"/>
    <property type="evidence" value="ECO:0007669"/>
    <property type="project" value="InterPro"/>
</dbReference>
<evidence type="ECO:0000256" key="1">
    <source>
        <dbReference type="ARBA" id="ARBA00001974"/>
    </source>
</evidence>
<dbReference type="EC" id="1.4.3.3" evidence="6"/>
<dbReference type="InterPro" id="IPR023209">
    <property type="entry name" value="DAO"/>
</dbReference>
<comment type="cofactor">
    <cofactor evidence="1">
        <name>FAD</name>
        <dbReference type="ChEBI" id="CHEBI:57692"/>
    </cofactor>
</comment>
<dbReference type="Gene3D" id="3.40.50.720">
    <property type="entry name" value="NAD(P)-binding Rossmann-like Domain"/>
    <property type="match status" value="2"/>
</dbReference>
<keyword evidence="4" id="KW-0274">FAD</keyword>
<reference evidence="10" key="1">
    <citation type="submission" date="2021-03" db="EMBL/GenBank/DDBJ databases">
        <title>Agromyces archimandritus sp. nov., isolated from the cockroach Archimandrita tessellata.</title>
        <authorList>
            <person name="Guzman J."/>
            <person name="Ortuzar M."/>
            <person name="Poehlein A."/>
            <person name="Daniel R."/>
            <person name="Trujillo M."/>
            <person name="Vilcinskas A."/>
        </authorList>
    </citation>
    <scope>NUCLEOTIDE SEQUENCE</scope>
    <source>
        <strain evidence="10">G127AT</strain>
    </source>
</reference>
<evidence type="ECO:0000256" key="6">
    <source>
        <dbReference type="ARBA" id="ARBA00039101"/>
    </source>
</evidence>
<keyword evidence="3" id="KW-0285">Flavoprotein</keyword>
<protein>
    <recommendedName>
        <fullName evidence="7">D-amino-acid oxidase</fullName>
        <ecNumber evidence="6">1.4.3.3</ecNumber>
    </recommendedName>
</protein>
<dbReference type="GO" id="GO:0005737">
    <property type="term" value="C:cytoplasm"/>
    <property type="evidence" value="ECO:0007669"/>
    <property type="project" value="TreeGrafter"/>
</dbReference>
<dbReference type="SUPFAM" id="SSF54373">
    <property type="entry name" value="FAD-linked reductases, C-terminal domain"/>
    <property type="match status" value="1"/>
</dbReference>
<evidence type="ECO:0000259" key="9">
    <source>
        <dbReference type="Pfam" id="PF01266"/>
    </source>
</evidence>
<comment type="catalytic activity">
    <reaction evidence="8">
        <text>a D-alpha-amino acid + O2 + H2O = a 2-oxocarboxylate + H2O2 + NH4(+)</text>
        <dbReference type="Rhea" id="RHEA:21816"/>
        <dbReference type="ChEBI" id="CHEBI:15377"/>
        <dbReference type="ChEBI" id="CHEBI:15379"/>
        <dbReference type="ChEBI" id="CHEBI:16240"/>
        <dbReference type="ChEBI" id="CHEBI:28938"/>
        <dbReference type="ChEBI" id="CHEBI:35179"/>
        <dbReference type="ChEBI" id="CHEBI:59871"/>
        <dbReference type="EC" id="1.4.3.3"/>
    </reaction>
    <physiologicalReaction direction="left-to-right" evidence="8">
        <dbReference type="Rhea" id="RHEA:21817"/>
    </physiologicalReaction>
</comment>
<evidence type="ECO:0000256" key="4">
    <source>
        <dbReference type="ARBA" id="ARBA00022827"/>
    </source>
</evidence>
<dbReference type="GO" id="GO:0019478">
    <property type="term" value="P:D-amino acid catabolic process"/>
    <property type="evidence" value="ECO:0007669"/>
    <property type="project" value="TreeGrafter"/>
</dbReference>